<evidence type="ECO:0000313" key="2">
    <source>
        <dbReference type="Proteomes" id="UP001156641"/>
    </source>
</evidence>
<proteinExistence type="predicted"/>
<keyword evidence="2" id="KW-1185">Reference proteome</keyword>
<reference evidence="2" key="1">
    <citation type="journal article" date="2019" name="Int. J. Syst. Evol. Microbiol.">
        <title>The Global Catalogue of Microorganisms (GCM) 10K type strain sequencing project: providing services to taxonomists for standard genome sequencing and annotation.</title>
        <authorList>
            <consortium name="The Broad Institute Genomics Platform"/>
            <consortium name="The Broad Institute Genome Sequencing Center for Infectious Disease"/>
            <person name="Wu L."/>
            <person name="Ma J."/>
        </authorList>
    </citation>
    <scope>NUCLEOTIDE SEQUENCE [LARGE SCALE GENOMIC DNA]</scope>
    <source>
        <strain evidence="2">NBRC 112502</strain>
    </source>
</reference>
<evidence type="ECO:0000313" key="1">
    <source>
        <dbReference type="EMBL" id="GLR67568.1"/>
    </source>
</evidence>
<evidence type="ECO:0008006" key="3">
    <source>
        <dbReference type="Google" id="ProtNLM"/>
    </source>
</evidence>
<dbReference type="Proteomes" id="UP001156641">
    <property type="component" value="Unassembled WGS sequence"/>
</dbReference>
<accession>A0ABQ6A7E9</accession>
<protein>
    <recommendedName>
        <fullName evidence="3">Baseplate protein J-like domain-containing protein</fullName>
    </recommendedName>
</protein>
<organism evidence="1 2">
    <name type="scientific">Acidocella aquatica</name>
    <dbReference type="NCBI Taxonomy" id="1922313"/>
    <lineage>
        <taxon>Bacteria</taxon>
        <taxon>Pseudomonadati</taxon>
        <taxon>Pseudomonadota</taxon>
        <taxon>Alphaproteobacteria</taxon>
        <taxon>Acetobacterales</taxon>
        <taxon>Acidocellaceae</taxon>
        <taxon>Acidocella</taxon>
    </lineage>
</organism>
<dbReference type="EMBL" id="BSOS01000067">
    <property type="protein sequence ID" value="GLR67568.1"/>
    <property type="molecule type" value="Genomic_DNA"/>
</dbReference>
<name>A0ABQ6A7E9_9PROT</name>
<sequence length="276" mass="28285">MADQADVETALAAIVANSLYPNGTGVPSVTGNVCRIYRGFPNAPSLDADLAAGVINISIAATDGAVRNVTRYPRRWVSVAPVGPVLSVEVAAQAAVFSGDCAVGQLAGVKVNGVVYPYAVQGNDSPATVASNLAALLRAGGWVVDYAGAAVGVPGAETFTARVVSGAGALQEIKRQIQDFRITLWCPDPAARDAVAPVIDQVLTGLKFIALADGSSAHLVFAGSVAGDNAADATLYRRDLTYSAEYPTTLAQMTPAMLFGVTSVSVNAAFVENIQS</sequence>
<gene>
    <name evidence="1" type="ORF">GCM10010909_22490</name>
</gene>
<comment type="caution">
    <text evidence="1">The sequence shown here is derived from an EMBL/GenBank/DDBJ whole genome shotgun (WGS) entry which is preliminary data.</text>
</comment>
<dbReference type="RefSeq" id="WP_284258308.1">
    <property type="nucleotide sequence ID" value="NZ_BSOS01000067.1"/>
</dbReference>